<proteinExistence type="predicted"/>
<dbReference type="AlphaFoldDB" id="A0A060RE99"/>
<gene>
    <name evidence="1" type="ORF">BN938_2444</name>
</gene>
<dbReference type="EMBL" id="HG934468">
    <property type="protein sequence ID" value="CDN32514.1"/>
    <property type="molecule type" value="Genomic_DNA"/>
</dbReference>
<dbReference type="Proteomes" id="UP000027616">
    <property type="component" value="Chromosome I"/>
</dbReference>
<sequence>MIDYRLKYQASIFLNALDMGATPKNISDMITIFSDKGFIPNIFQEINSQNPQPQNRFCLQSPNNEWRINIATTRIDVEKNPTDLKGSNLGSESDFCREAADFFCRIIKRFPRKANRLAFVSRFLLNEIPAAELNDTYNKLFNSPVLYKENIPFEWNWRIVSHIEKNITDDKSELFNYVTSINRINGEVRNGNSISNIDRLDLSLDINSIPARIDDRFGCDEIECFLKSVTTWHEELKNDIFTFIK</sequence>
<evidence type="ECO:0000313" key="1">
    <source>
        <dbReference type="EMBL" id="CDN32514.1"/>
    </source>
</evidence>
<dbReference type="STRING" id="1433126.BN938_2444"/>
<dbReference type="OrthoDB" id="1492301at2"/>
<keyword evidence="2" id="KW-1185">Reference proteome</keyword>
<organism evidence="1 2">
    <name type="scientific">Mucinivorans hirudinis</name>
    <dbReference type="NCBI Taxonomy" id="1433126"/>
    <lineage>
        <taxon>Bacteria</taxon>
        <taxon>Pseudomonadati</taxon>
        <taxon>Bacteroidota</taxon>
        <taxon>Bacteroidia</taxon>
        <taxon>Bacteroidales</taxon>
        <taxon>Rikenellaceae</taxon>
        <taxon>Mucinivorans</taxon>
    </lineage>
</organism>
<protein>
    <submittedName>
        <fullName evidence="1">Uncharacterized protein</fullName>
    </submittedName>
</protein>
<evidence type="ECO:0000313" key="2">
    <source>
        <dbReference type="Proteomes" id="UP000027616"/>
    </source>
</evidence>
<dbReference type="KEGG" id="rbc:BN938_2444"/>
<name>A0A060RE99_9BACT</name>
<dbReference type="HOGENOM" id="CLU_1132595_0_0_10"/>
<reference evidence="1 2" key="1">
    <citation type="journal article" date="2015" name="Genome Announc.">
        <title>Complete Genome Sequence of the Novel Leech Symbiont Mucinivorans hirudinis M3T.</title>
        <authorList>
            <person name="Nelson M.C."/>
            <person name="Bomar L."/>
            <person name="Graf J."/>
        </authorList>
    </citation>
    <scope>NUCLEOTIDE SEQUENCE [LARGE SCALE GENOMIC DNA]</scope>
    <source>
        <strain evidence="2">M3</strain>
    </source>
</reference>
<accession>A0A060RE99</accession>